<gene>
    <name evidence="1" type="ORF">Cgig2_000511</name>
</gene>
<reference evidence="1" key="1">
    <citation type="submission" date="2022-04" db="EMBL/GenBank/DDBJ databases">
        <title>Carnegiea gigantea Genome sequencing and assembly v2.</title>
        <authorList>
            <person name="Copetti D."/>
            <person name="Sanderson M.J."/>
            <person name="Burquez A."/>
            <person name="Wojciechowski M.F."/>
        </authorList>
    </citation>
    <scope>NUCLEOTIDE SEQUENCE</scope>
    <source>
        <strain evidence="1">SGP5-SGP5p</strain>
        <tissue evidence="1">Aerial part</tissue>
    </source>
</reference>
<comment type="caution">
    <text evidence="1">The sequence shown here is derived from an EMBL/GenBank/DDBJ whole genome shotgun (WGS) entry which is preliminary data.</text>
</comment>
<evidence type="ECO:0000313" key="1">
    <source>
        <dbReference type="EMBL" id="KAJ8427382.1"/>
    </source>
</evidence>
<protein>
    <submittedName>
        <fullName evidence="1">Uncharacterized protein</fullName>
    </submittedName>
</protein>
<proteinExistence type="predicted"/>
<accession>A0A9Q1JJ33</accession>
<organism evidence="1 2">
    <name type="scientific">Carnegiea gigantea</name>
    <dbReference type="NCBI Taxonomy" id="171969"/>
    <lineage>
        <taxon>Eukaryota</taxon>
        <taxon>Viridiplantae</taxon>
        <taxon>Streptophyta</taxon>
        <taxon>Embryophyta</taxon>
        <taxon>Tracheophyta</taxon>
        <taxon>Spermatophyta</taxon>
        <taxon>Magnoliopsida</taxon>
        <taxon>eudicotyledons</taxon>
        <taxon>Gunneridae</taxon>
        <taxon>Pentapetalae</taxon>
        <taxon>Caryophyllales</taxon>
        <taxon>Cactineae</taxon>
        <taxon>Cactaceae</taxon>
        <taxon>Cactoideae</taxon>
        <taxon>Echinocereeae</taxon>
        <taxon>Carnegiea</taxon>
    </lineage>
</organism>
<dbReference type="AlphaFoldDB" id="A0A9Q1JJ33"/>
<keyword evidence="2" id="KW-1185">Reference proteome</keyword>
<dbReference type="Proteomes" id="UP001153076">
    <property type="component" value="Unassembled WGS sequence"/>
</dbReference>
<sequence length="218" mass="23756">MEKTHCYDQDYESEGILIDTTKINPTTPADIPTTHHVHGCNLLLARLVGDANGDGEGEGECGGDNVVLLTIGIAIAKCPRPFDEQTPWLTTSLNSTGPLGIVMILGGISKEPKLAPLAHNVLLLNLKTETSMPEKLAGREEMEPIGTHPTLSQSPLNLQKDAIFAQKSSVFCALFEIEMHEMNDVMMIKRIGIKPSLESLIGSRMKVKEKMERLGLKA</sequence>
<name>A0A9Q1JJ33_9CARY</name>
<evidence type="ECO:0000313" key="2">
    <source>
        <dbReference type="Proteomes" id="UP001153076"/>
    </source>
</evidence>
<dbReference type="EMBL" id="JAKOGI010001152">
    <property type="protein sequence ID" value="KAJ8427382.1"/>
    <property type="molecule type" value="Genomic_DNA"/>
</dbReference>